<proteinExistence type="predicted"/>
<evidence type="ECO:0000313" key="2">
    <source>
        <dbReference type="Proteomes" id="UP000217507"/>
    </source>
</evidence>
<dbReference type="EMBL" id="AP018216">
    <property type="protein sequence ID" value="BAY67259.1"/>
    <property type="molecule type" value="Genomic_DNA"/>
</dbReference>
<gene>
    <name evidence="1" type="ORF">NIES23_00310</name>
</gene>
<sequence>MAKLTTIESLIGAVVIEEFGAFTWIGRQWYFTNFTGKPFTRNDFIEWYSCPRGMILPNCQYTDFQNWGGSAELINKKIKWYFIGRDESGRRVKGEAEIEEFGELIE</sequence>
<dbReference type="AlphaFoldDB" id="A0A1Z4KE85"/>
<protein>
    <submittedName>
        <fullName evidence="1">Uncharacterized protein</fullName>
    </submittedName>
</protein>
<reference evidence="1 2" key="1">
    <citation type="submission" date="2017-06" db="EMBL/GenBank/DDBJ databases">
        <title>Genome sequencing of cyanobaciteial culture collection at National Institute for Environmental Studies (NIES).</title>
        <authorList>
            <person name="Hirose Y."/>
            <person name="Shimura Y."/>
            <person name="Fujisawa T."/>
            <person name="Nakamura Y."/>
            <person name="Kawachi M."/>
        </authorList>
    </citation>
    <scope>NUCLEOTIDE SEQUENCE [LARGE SCALE GENOMIC DNA]</scope>
    <source>
        <strain evidence="1 2">NIES-23</strain>
    </source>
</reference>
<accession>A0A1Z4KE85</accession>
<organism evidence="1 2">
    <name type="scientific">Trichormus variabilis NIES-23</name>
    <dbReference type="NCBI Taxonomy" id="1973479"/>
    <lineage>
        <taxon>Bacteria</taxon>
        <taxon>Bacillati</taxon>
        <taxon>Cyanobacteriota</taxon>
        <taxon>Cyanophyceae</taxon>
        <taxon>Nostocales</taxon>
        <taxon>Nostocaceae</taxon>
        <taxon>Trichormus</taxon>
    </lineage>
</organism>
<evidence type="ECO:0000313" key="1">
    <source>
        <dbReference type="EMBL" id="BAY67259.1"/>
    </source>
</evidence>
<name>A0A1Z4KE85_ANAVA</name>
<dbReference type="Proteomes" id="UP000217507">
    <property type="component" value="Chromosome"/>
</dbReference>